<protein>
    <submittedName>
        <fullName evidence="2">Uncharacterized protein</fullName>
    </submittedName>
</protein>
<evidence type="ECO:0000313" key="2">
    <source>
        <dbReference type="EMBL" id="KAL2720316.1"/>
    </source>
</evidence>
<feature type="region of interest" description="Disordered" evidence="1">
    <location>
        <begin position="1"/>
        <end position="26"/>
    </location>
</feature>
<keyword evidence="3" id="KW-1185">Reference proteome</keyword>
<evidence type="ECO:0000313" key="3">
    <source>
        <dbReference type="Proteomes" id="UP001607302"/>
    </source>
</evidence>
<feature type="compositionally biased region" description="Basic and acidic residues" evidence="1">
    <location>
        <begin position="10"/>
        <end position="19"/>
    </location>
</feature>
<reference evidence="2 3" key="1">
    <citation type="journal article" date="2024" name="Ann. Entomol. Soc. Am.">
        <title>Genomic analyses of the southern and eastern yellowjacket wasps (Hymenoptera: Vespidae) reveal evolutionary signatures of social life.</title>
        <authorList>
            <person name="Catto M.A."/>
            <person name="Caine P.B."/>
            <person name="Orr S.E."/>
            <person name="Hunt B.G."/>
            <person name="Goodisman M.A.D."/>
        </authorList>
    </citation>
    <scope>NUCLEOTIDE SEQUENCE [LARGE SCALE GENOMIC DNA]</scope>
    <source>
        <strain evidence="2">233</strain>
        <tissue evidence="2">Head and thorax</tissue>
    </source>
</reference>
<organism evidence="2 3">
    <name type="scientific">Vespula squamosa</name>
    <name type="common">Southern yellow jacket</name>
    <name type="synonym">Wasp</name>
    <dbReference type="NCBI Taxonomy" id="30214"/>
    <lineage>
        <taxon>Eukaryota</taxon>
        <taxon>Metazoa</taxon>
        <taxon>Ecdysozoa</taxon>
        <taxon>Arthropoda</taxon>
        <taxon>Hexapoda</taxon>
        <taxon>Insecta</taxon>
        <taxon>Pterygota</taxon>
        <taxon>Neoptera</taxon>
        <taxon>Endopterygota</taxon>
        <taxon>Hymenoptera</taxon>
        <taxon>Apocrita</taxon>
        <taxon>Aculeata</taxon>
        <taxon>Vespoidea</taxon>
        <taxon>Vespidae</taxon>
        <taxon>Vespinae</taxon>
        <taxon>Vespula</taxon>
    </lineage>
</organism>
<dbReference type="Proteomes" id="UP001607302">
    <property type="component" value="Unassembled WGS sequence"/>
</dbReference>
<dbReference type="EMBL" id="JAUDFV010000147">
    <property type="protein sequence ID" value="KAL2720316.1"/>
    <property type="molecule type" value="Genomic_DNA"/>
</dbReference>
<accession>A0ABD2AI78</accession>
<proteinExistence type="predicted"/>
<gene>
    <name evidence="2" type="ORF">V1478_010582</name>
</gene>
<dbReference type="AlphaFoldDB" id="A0ABD2AI78"/>
<sequence>MTRRIVGVFSEDHTTEPHVSRTSGVADPRELELRQMTEEESSGKLNLAHHVASGTQSKSLLRSTSSFYPLHEASSSVFLHVSQDAWRTTIEMNSFEYNTK</sequence>
<comment type="caution">
    <text evidence="2">The sequence shown here is derived from an EMBL/GenBank/DDBJ whole genome shotgun (WGS) entry which is preliminary data.</text>
</comment>
<name>A0ABD2AI78_VESSQ</name>
<evidence type="ECO:0000256" key="1">
    <source>
        <dbReference type="SAM" id="MobiDB-lite"/>
    </source>
</evidence>